<name>A0ACB8R2F0_9AGAM</name>
<keyword evidence="2" id="KW-1185">Reference proteome</keyword>
<dbReference type="EMBL" id="MU276637">
    <property type="protein sequence ID" value="KAI0037973.1"/>
    <property type="molecule type" value="Genomic_DNA"/>
</dbReference>
<accession>A0ACB8R2F0</accession>
<comment type="caution">
    <text evidence="1">The sequence shown here is derived from an EMBL/GenBank/DDBJ whole genome shotgun (WGS) entry which is preliminary data.</text>
</comment>
<gene>
    <name evidence="1" type="ORF">FA95DRAFT_1613726</name>
</gene>
<reference evidence="1" key="1">
    <citation type="submission" date="2021-02" db="EMBL/GenBank/DDBJ databases">
        <authorList>
            <consortium name="DOE Joint Genome Institute"/>
            <person name="Ahrendt S."/>
            <person name="Looney B.P."/>
            <person name="Miyauchi S."/>
            <person name="Morin E."/>
            <person name="Drula E."/>
            <person name="Courty P.E."/>
            <person name="Chicoki N."/>
            <person name="Fauchery L."/>
            <person name="Kohler A."/>
            <person name="Kuo A."/>
            <person name="Labutti K."/>
            <person name="Pangilinan J."/>
            <person name="Lipzen A."/>
            <person name="Riley R."/>
            <person name="Andreopoulos W."/>
            <person name="He G."/>
            <person name="Johnson J."/>
            <person name="Barry K.W."/>
            <person name="Grigoriev I.V."/>
            <person name="Nagy L."/>
            <person name="Hibbett D."/>
            <person name="Henrissat B."/>
            <person name="Matheny P.B."/>
            <person name="Labbe J."/>
            <person name="Martin F."/>
        </authorList>
    </citation>
    <scope>NUCLEOTIDE SEQUENCE</scope>
    <source>
        <strain evidence="1">FP105234-sp</strain>
    </source>
</reference>
<protein>
    <submittedName>
        <fullName evidence="1">Uncharacterized protein</fullName>
    </submittedName>
</protein>
<evidence type="ECO:0000313" key="1">
    <source>
        <dbReference type="EMBL" id="KAI0037973.1"/>
    </source>
</evidence>
<sequence length="416" mass="44248">MSSNDTDEDIPAHLPANIDFVDVFLNGPGAVDVYYTPTISLSPSLGRTVRIRLQAAPGLQQHCSWPPNACAVSEQPHTVLGFVGLDYQATLLKTPSAMPMPAPDGQGPASSPVSHRTTDPADWEVPDSQPEELLLLPHSVPPSSPLCGPQAPAVLTSSRSSPHGVIPAPTSSNSRMSAAPHRADVAPTAVPQAMSPTPSSTPHSKMALSTASTGTPDSDSWLQRVPSIRFTDMPSDIRQLLLDSDSDMSAPEFDGPPEASPKTSRASPSRSPVRFVKARTPQSGSETEPSTPLSALLKQPPKQALHDRSSPSVVVASPASTPGHDPFGPPPLGYMPRQRQRPRDLRDDIAIPFTTSLRLADDPPSPSPAPHGRTPFVAHEQHALRPSSTPVRTKRHREEVGAQREPRKAKVDGGES</sequence>
<dbReference type="Proteomes" id="UP000814033">
    <property type="component" value="Unassembled WGS sequence"/>
</dbReference>
<evidence type="ECO:0000313" key="2">
    <source>
        <dbReference type="Proteomes" id="UP000814033"/>
    </source>
</evidence>
<reference evidence="1" key="2">
    <citation type="journal article" date="2022" name="New Phytol.">
        <title>Evolutionary transition to the ectomycorrhizal habit in the genomes of a hyperdiverse lineage of mushroom-forming fungi.</title>
        <authorList>
            <person name="Looney B."/>
            <person name="Miyauchi S."/>
            <person name="Morin E."/>
            <person name="Drula E."/>
            <person name="Courty P.E."/>
            <person name="Kohler A."/>
            <person name="Kuo A."/>
            <person name="LaButti K."/>
            <person name="Pangilinan J."/>
            <person name="Lipzen A."/>
            <person name="Riley R."/>
            <person name="Andreopoulos W."/>
            <person name="He G."/>
            <person name="Johnson J."/>
            <person name="Nolan M."/>
            <person name="Tritt A."/>
            <person name="Barry K.W."/>
            <person name="Grigoriev I.V."/>
            <person name="Nagy L.G."/>
            <person name="Hibbett D."/>
            <person name="Henrissat B."/>
            <person name="Matheny P.B."/>
            <person name="Labbe J."/>
            <person name="Martin F.M."/>
        </authorList>
    </citation>
    <scope>NUCLEOTIDE SEQUENCE</scope>
    <source>
        <strain evidence="1">FP105234-sp</strain>
    </source>
</reference>
<proteinExistence type="predicted"/>
<organism evidence="1 2">
    <name type="scientific">Auriscalpium vulgare</name>
    <dbReference type="NCBI Taxonomy" id="40419"/>
    <lineage>
        <taxon>Eukaryota</taxon>
        <taxon>Fungi</taxon>
        <taxon>Dikarya</taxon>
        <taxon>Basidiomycota</taxon>
        <taxon>Agaricomycotina</taxon>
        <taxon>Agaricomycetes</taxon>
        <taxon>Russulales</taxon>
        <taxon>Auriscalpiaceae</taxon>
        <taxon>Auriscalpium</taxon>
    </lineage>
</organism>